<evidence type="ECO:0000313" key="1">
    <source>
        <dbReference type="EMBL" id="AHC54724.1"/>
    </source>
</evidence>
<keyword evidence="2" id="KW-1185">Reference proteome</keyword>
<evidence type="ECO:0000313" key="2">
    <source>
        <dbReference type="Proteomes" id="UP000232615"/>
    </source>
</evidence>
<gene>
    <name evidence="1" type="ORF">TNS_ORF6</name>
</gene>
<organism evidence="1 2">
    <name type="scientific">Tunisvirus fontaine2</name>
    <dbReference type="NCBI Taxonomy" id="1421067"/>
    <lineage>
        <taxon>Viruses</taxon>
        <taxon>Varidnaviria</taxon>
        <taxon>Bamfordvirae</taxon>
        <taxon>Nucleocytoviricota</taxon>
        <taxon>Megaviricetes</taxon>
        <taxon>Pimascovirales</taxon>
        <taxon>Pimascovirales incertae sedis</taxon>
        <taxon>Marseilleviridae</taxon>
        <taxon>Losannavirus</taxon>
        <taxon>Losannavirus tunisense</taxon>
    </lineage>
</organism>
<name>V9SFS3_9VIRU</name>
<reference evidence="1 2" key="1">
    <citation type="journal article" date="2014" name="Arch. Virol.">
        <title>Complete genome sequence of Tunisvirus, a new member of the proposed family Marseilleviridae.</title>
        <authorList>
            <person name="Aherfi S."/>
            <person name="Boughalmi M."/>
            <person name="Pagnier I."/>
            <person name="Fournous G."/>
            <person name="La Scola B."/>
            <person name="Raoult D."/>
            <person name="Colson P."/>
        </authorList>
    </citation>
    <scope>NUCLEOTIDE SEQUENCE [LARGE SCALE GENOMIC DNA]</scope>
    <source>
        <strain evidence="1 2">U484</strain>
    </source>
</reference>
<accession>V9SFS3</accession>
<sequence length="138" mass="15831">MDTLQLVAFRGETCWTVRVYLGRRRMENALVFLTCDRAKDVYCAVSEMIDNLFEAHEGVEFGCLADISNLFENECKRLLREQMYQTLDTLFVKAITLAKTPGTRKSSVNSLYDEMSYVQLGCAESFGKIKTRTEQQIC</sequence>
<proteinExistence type="predicted"/>
<dbReference type="Proteomes" id="UP000232615">
    <property type="component" value="Segment"/>
</dbReference>
<dbReference type="EMBL" id="KF483846">
    <property type="protein sequence ID" value="AHC54724.1"/>
    <property type="molecule type" value="Genomic_DNA"/>
</dbReference>
<protein>
    <submittedName>
        <fullName evidence="1">Uncharacterized protein</fullName>
    </submittedName>
</protein>